<reference evidence="4 5" key="3">
    <citation type="submission" date="2018-08" db="EMBL/GenBank/DDBJ databases">
        <title>A genome reference for cultivated species of the human gut microbiota.</title>
        <authorList>
            <person name="Zou Y."/>
            <person name="Xue W."/>
            <person name="Luo G."/>
        </authorList>
    </citation>
    <scope>NUCLEOTIDE SEQUENCE [LARGE SCALE GENOMIC DNA]</scope>
    <source>
        <strain evidence="4 5">AF20-9LB</strain>
    </source>
</reference>
<proteinExistence type="predicted"/>
<sequence>MKNATFLQKMLWLLCLPLILLSCEDKMDEHYEVPDWVADNAWEVLSSGEHGNYSIFLRGLEISGYKQMLEGKSILTIMAPDDTAFQAYLNEKGYANIEVVPINEVKKLIGYHVLYYSYTKENLVNFRPVGSTETEEEKNVDAGLFYKHRTRSSDTPELENRSDGSSVMVYHLERYLPVFSYRFFQSRKLDAKSNYEAFYPNSTWTGDNGFNVSNASVKEYGIIANNGYIHAIDRVLEPLETIYTEMKKRDEYSTFFNLYESFGEYVADDNLTKSYAAAYGVDTLYQYQHNGLPNIACEWPVSSSLAFTSLTAMGYTIFAPSNTAIDSFFEEFWAKGGYTSLGEVDKLAMNSFLRQFIDAGLAVFPGDIEKSISSTKSEDKIVSVEGSEINVNPNTLNDKIMCVNGVLYGMNKISTPTTFASVLGTMFQNKEARSFLYAMNGTSLQPSFVSNNAKYIMLIPKAAQFEGSEIRTSYSTSTLEQNTEDGWVELSNSSKQGIVNIHSANIPETQSASLPDNGIRVITTQTSWNFWFVKDGKITSNARFNMQLNPEFQGTVFSSFTKVGEGSNGTSYWFDNEQLFSAENGDLSRSIAICADKRYVYYNFAQLLKEAGITVGETMMNIFGKGRFVAFIPTNEAIQTALSEGKIPGATNASFDEDGKLTGEFDTATLKDYLNSYFITGAKNTIAAYPYPGSSFKSGTYKTESSVAPNLIYTDNGSTLNLELQGHGKCQVVSTYSNFPFAFGDGCFHLIDGVFLK</sequence>
<dbReference type="EMBL" id="CP041395">
    <property type="protein sequence ID" value="QDM11728.1"/>
    <property type="molecule type" value="Genomic_DNA"/>
</dbReference>
<dbReference type="Proteomes" id="UP000266492">
    <property type="component" value="Unassembled WGS sequence"/>
</dbReference>
<evidence type="ECO:0000313" key="2">
    <source>
        <dbReference type="EMBL" id="KAA3808439.1"/>
    </source>
</evidence>
<evidence type="ECO:0000313" key="7">
    <source>
        <dbReference type="Proteomes" id="UP000460135"/>
    </source>
</evidence>
<dbReference type="Gene3D" id="2.30.180.10">
    <property type="entry name" value="FAS1 domain"/>
    <property type="match status" value="2"/>
</dbReference>
<dbReference type="GeneID" id="29451989"/>
<dbReference type="PANTHER" id="PTHR10900:SF77">
    <property type="entry name" value="FI19380P1"/>
    <property type="match status" value="1"/>
</dbReference>
<dbReference type="PROSITE" id="PS51257">
    <property type="entry name" value="PROKAR_LIPOPROTEIN"/>
    <property type="match status" value="1"/>
</dbReference>
<dbReference type="Proteomes" id="UP000318823">
    <property type="component" value="Chromosome"/>
</dbReference>
<dbReference type="InterPro" id="IPR000782">
    <property type="entry name" value="FAS1_domain"/>
</dbReference>
<gene>
    <name evidence="4" type="ORF">DWX70_20295</name>
    <name evidence="3" type="ORF">DYI28_25175</name>
    <name evidence="2" type="ORF">F3F51_03450</name>
</gene>
<name>A0A395VUL6_BACOV</name>
<dbReference type="AlphaFoldDB" id="A0A395VUL6"/>
<dbReference type="InterPro" id="IPR050904">
    <property type="entry name" value="Adhesion/Biosynth-related"/>
</dbReference>
<feature type="domain" description="FAS1" evidence="1">
    <location>
        <begin position="40"/>
        <end position="236"/>
    </location>
</feature>
<dbReference type="EMBL" id="VWLX01000002">
    <property type="protein sequence ID" value="KAA3808439.1"/>
    <property type="molecule type" value="Genomic_DNA"/>
</dbReference>
<reference evidence="3" key="2">
    <citation type="journal article" date="2018" name="Nature">
        <title>Human gut bacteria contain acquired interbacterial defence systems.</title>
        <authorList>
            <person name="Ross B.D."/>
            <person name="Verster A.J."/>
            <person name="Radey M.C."/>
            <person name="Schmidtke D.T."/>
            <person name="Pope C.E."/>
            <person name="Hoffman L.R."/>
            <person name="Hajjar A."/>
            <person name="Peterson S.B."/>
            <person name="Borenstein E."/>
            <person name="Mougous J."/>
        </authorList>
    </citation>
    <scope>NUCLEOTIDE SEQUENCE</scope>
    <source>
        <strain evidence="3">3725 D1 iv</strain>
    </source>
</reference>
<evidence type="ECO:0000259" key="1">
    <source>
        <dbReference type="PROSITE" id="PS50213"/>
    </source>
</evidence>
<dbReference type="PANTHER" id="PTHR10900">
    <property type="entry name" value="PERIOSTIN-RELATED"/>
    <property type="match status" value="1"/>
</dbReference>
<dbReference type="EMBL" id="QRVZ01000020">
    <property type="protein sequence ID" value="RGS80905.1"/>
    <property type="molecule type" value="Genomic_DNA"/>
</dbReference>
<accession>A0A395VUL6</accession>
<reference evidence="2 7" key="4">
    <citation type="journal article" date="2019" name="Nat. Med.">
        <title>A library of human gut bacterial isolates paired with longitudinal multiomics data enables mechanistic microbiome research.</title>
        <authorList>
            <person name="Poyet M."/>
            <person name="Groussin M."/>
            <person name="Gibbons S.M."/>
            <person name="Avila-Pacheco J."/>
            <person name="Jiang X."/>
            <person name="Kearney S.M."/>
            <person name="Perrotta A.R."/>
            <person name="Berdy B."/>
            <person name="Zhao S."/>
            <person name="Lieberman T.D."/>
            <person name="Swanson P.K."/>
            <person name="Smith M."/>
            <person name="Roesemann S."/>
            <person name="Alexander J.E."/>
            <person name="Rich S.A."/>
            <person name="Livny J."/>
            <person name="Vlamakis H."/>
            <person name="Clish C."/>
            <person name="Bullock K."/>
            <person name="Deik A."/>
            <person name="Scott J."/>
            <person name="Pierce K.A."/>
            <person name="Xavier R.J."/>
            <person name="Alm E.J."/>
        </authorList>
    </citation>
    <scope>NUCLEOTIDE SEQUENCE [LARGE SCALE GENOMIC DNA]</scope>
    <source>
        <strain evidence="2 7">BIOML-A183</strain>
    </source>
</reference>
<protein>
    <submittedName>
        <fullName evidence="4">Fasciclin</fullName>
    </submittedName>
</protein>
<dbReference type="SUPFAM" id="SSF82153">
    <property type="entry name" value="FAS1 domain"/>
    <property type="match status" value="2"/>
</dbReference>
<evidence type="ECO:0000313" key="6">
    <source>
        <dbReference type="Proteomes" id="UP000318823"/>
    </source>
</evidence>
<reference evidence="3" key="5">
    <citation type="submission" date="2019-07" db="EMBL/GenBank/DDBJ databases">
        <authorList>
            <person name="Ross B.D."/>
            <person name="Verster A.J."/>
            <person name="Radey M.C."/>
            <person name="Schmidtke D.T."/>
            <person name="Pope C.E."/>
            <person name="Hoffman L.R."/>
            <person name="Hajjar A."/>
            <person name="Peterson S.B."/>
            <person name="Borenstein E."/>
            <person name="Mougous J.D."/>
        </authorList>
    </citation>
    <scope>NUCLEOTIDE SEQUENCE</scope>
    <source>
        <strain evidence="3">3725 D1 iv</strain>
    </source>
</reference>
<dbReference type="InterPro" id="IPR036378">
    <property type="entry name" value="FAS1_dom_sf"/>
</dbReference>
<dbReference type="RefSeq" id="WP_004301617.1">
    <property type="nucleotide sequence ID" value="NZ_CAKJYX010000005.1"/>
</dbReference>
<evidence type="ECO:0000313" key="3">
    <source>
        <dbReference type="EMBL" id="QDM11728.1"/>
    </source>
</evidence>
<organism evidence="4 5">
    <name type="scientific">Bacteroides ovatus</name>
    <dbReference type="NCBI Taxonomy" id="28116"/>
    <lineage>
        <taxon>Bacteria</taxon>
        <taxon>Pseudomonadati</taxon>
        <taxon>Bacteroidota</taxon>
        <taxon>Bacteroidia</taxon>
        <taxon>Bacteroidales</taxon>
        <taxon>Bacteroidaceae</taxon>
        <taxon>Bacteroides</taxon>
    </lineage>
</organism>
<evidence type="ECO:0000313" key="5">
    <source>
        <dbReference type="Proteomes" id="UP000266492"/>
    </source>
</evidence>
<dbReference type="KEGG" id="boa:Bovatus_04447"/>
<reference evidence="6" key="1">
    <citation type="journal article" date="2018" name="J. Anim. Genet.">
        <title>Acquired interbacterial defense systems protect against interspecies antagonism in the human gut microbiome.</title>
        <authorList>
            <person name="Ross B.D."/>
            <person name="Verster A.J."/>
            <person name="Radey M.C."/>
            <person name="Schmidtke D.T."/>
            <person name="Pope C.E."/>
            <person name="Hoffman L.R."/>
            <person name="Hajjar A."/>
            <person name="Peterson S.B."/>
            <person name="Borenstein E."/>
            <person name="Mougous J."/>
        </authorList>
    </citation>
    <scope>NUCLEOTIDE SEQUENCE [LARGE SCALE GENOMIC DNA]</scope>
    <source>
        <strain evidence="6">3725 D1 iv</strain>
    </source>
</reference>
<dbReference type="PROSITE" id="PS50213">
    <property type="entry name" value="FAS1"/>
    <property type="match status" value="1"/>
</dbReference>
<dbReference type="Proteomes" id="UP000460135">
    <property type="component" value="Unassembled WGS sequence"/>
</dbReference>
<dbReference type="Pfam" id="PF02469">
    <property type="entry name" value="Fasciclin"/>
    <property type="match status" value="1"/>
</dbReference>
<evidence type="ECO:0000313" key="4">
    <source>
        <dbReference type="EMBL" id="RGS80905.1"/>
    </source>
</evidence>